<keyword evidence="3" id="KW-1185">Reference proteome</keyword>
<comment type="caution">
    <text evidence="2">The sequence shown here is derived from an EMBL/GenBank/DDBJ whole genome shotgun (WGS) entry which is preliminary data.</text>
</comment>
<feature type="region of interest" description="Disordered" evidence="1">
    <location>
        <begin position="1"/>
        <end position="45"/>
    </location>
</feature>
<dbReference type="Proteomes" id="UP000268093">
    <property type="component" value="Unassembled WGS sequence"/>
</dbReference>
<dbReference type="EMBL" id="RBNI01011657">
    <property type="protein sequence ID" value="RUP43106.1"/>
    <property type="molecule type" value="Genomic_DNA"/>
</dbReference>
<reference evidence="2 3" key="1">
    <citation type="journal article" date="2018" name="New Phytol.">
        <title>Phylogenomics of Endogonaceae and evolution of mycorrhizas within Mucoromycota.</title>
        <authorList>
            <person name="Chang Y."/>
            <person name="Desiro A."/>
            <person name="Na H."/>
            <person name="Sandor L."/>
            <person name="Lipzen A."/>
            <person name="Clum A."/>
            <person name="Barry K."/>
            <person name="Grigoriev I.V."/>
            <person name="Martin F.M."/>
            <person name="Stajich J.E."/>
            <person name="Smith M.E."/>
            <person name="Bonito G."/>
            <person name="Spatafora J.W."/>
        </authorList>
    </citation>
    <scope>NUCLEOTIDE SEQUENCE [LARGE SCALE GENOMIC DNA]</scope>
    <source>
        <strain evidence="2 3">GMNB39</strain>
    </source>
</reference>
<name>A0A433CWZ6_9FUNG</name>
<proteinExistence type="predicted"/>
<feature type="compositionally biased region" description="Acidic residues" evidence="1">
    <location>
        <begin position="8"/>
        <end position="45"/>
    </location>
</feature>
<evidence type="ECO:0000256" key="1">
    <source>
        <dbReference type="SAM" id="MobiDB-lite"/>
    </source>
</evidence>
<sequence length="101" mass="11721">MFSISFTQEDDDDGDEMESEEEPEDEEIEDVEEEAGEMTEIDEENPPTDQLTIFIFVCHVMSSLTARRSIWPLSHPSTMVWMVCNCVVCGSKFMHIFHNWP</sequence>
<evidence type="ECO:0000313" key="2">
    <source>
        <dbReference type="EMBL" id="RUP43106.1"/>
    </source>
</evidence>
<accession>A0A433CWZ6</accession>
<evidence type="ECO:0000313" key="3">
    <source>
        <dbReference type="Proteomes" id="UP000268093"/>
    </source>
</evidence>
<gene>
    <name evidence="2" type="ORF">BC936DRAFT_137595</name>
</gene>
<dbReference type="OrthoDB" id="1418352at2759"/>
<protein>
    <submittedName>
        <fullName evidence="2">Uncharacterized protein</fullName>
    </submittedName>
</protein>
<dbReference type="AlphaFoldDB" id="A0A433CWZ6"/>
<organism evidence="2 3">
    <name type="scientific">Jimgerdemannia flammicorona</name>
    <dbReference type="NCBI Taxonomy" id="994334"/>
    <lineage>
        <taxon>Eukaryota</taxon>
        <taxon>Fungi</taxon>
        <taxon>Fungi incertae sedis</taxon>
        <taxon>Mucoromycota</taxon>
        <taxon>Mucoromycotina</taxon>
        <taxon>Endogonomycetes</taxon>
        <taxon>Endogonales</taxon>
        <taxon>Endogonaceae</taxon>
        <taxon>Jimgerdemannia</taxon>
    </lineage>
</organism>